<keyword evidence="1" id="KW-0812">Transmembrane</keyword>
<proteinExistence type="predicted"/>
<comment type="caution">
    <text evidence="2">The sequence shown here is derived from an EMBL/GenBank/DDBJ whole genome shotgun (WGS) entry which is preliminary data.</text>
</comment>
<protein>
    <submittedName>
        <fullName evidence="2">Uncharacterized protein</fullName>
    </submittedName>
</protein>
<dbReference type="OrthoDB" id="2657661at2759"/>
<keyword evidence="1" id="KW-0472">Membrane</keyword>
<gene>
    <name evidence="2" type="ORF">BDZ94DRAFT_913657</name>
</gene>
<accession>A0A9P5YD73</accession>
<keyword evidence="3" id="KW-1185">Reference proteome</keyword>
<evidence type="ECO:0000256" key="1">
    <source>
        <dbReference type="SAM" id="Phobius"/>
    </source>
</evidence>
<feature type="transmembrane region" description="Helical" evidence="1">
    <location>
        <begin position="520"/>
        <end position="538"/>
    </location>
</feature>
<organism evidence="2 3">
    <name type="scientific">Collybia nuda</name>
    <dbReference type="NCBI Taxonomy" id="64659"/>
    <lineage>
        <taxon>Eukaryota</taxon>
        <taxon>Fungi</taxon>
        <taxon>Dikarya</taxon>
        <taxon>Basidiomycota</taxon>
        <taxon>Agaricomycotina</taxon>
        <taxon>Agaricomycetes</taxon>
        <taxon>Agaricomycetidae</taxon>
        <taxon>Agaricales</taxon>
        <taxon>Tricholomatineae</taxon>
        <taxon>Clitocybaceae</taxon>
        <taxon>Collybia</taxon>
    </lineage>
</organism>
<feature type="transmembrane region" description="Helical" evidence="1">
    <location>
        <begin position="595"/>
        <end position="614"/>
    </location>
</feature>
<name>A0A9P5YD73_9AGAR</name>
<keyword evidence="1" id="KW-1133">Transmembrane helix</keyword>
<dbReference type="AlphaFoldDB" id="A0A9P5YD73"/>
<evidence type="ECO:0000313" key="2">
    <source>
        <dbReference type="EMBL" id="KAF9467882.1"/>
    </source>
</evidence>
<sequence>MVPQSPVVYKRSTQILQYLVKALATVPNLLRRVCIMLRAGCILRFVQWLRPGNATSRPEARVPSVLHPGSNNHVICPSSLPTQVAEQHPLTKIPSTTVPELCHTTVPSQIGSTHNLSDGSSSVTQVSRVSSPLSHSYLASRHGEVLEHLAQVSPEKKENLVCVNPQEYERYSRTKLEKVETDEYILPPFKRSFTPGGFEVSKPGSKPPHSQSQLPHGWTYHTHPEGAPYFHDNSRRILTDFYLYDDEEYHRAENVIKRIIKYMEDREIPWSSDTELVIEPRSSGNVGYYFADHINQVVFWPVECDIVWELKEVKVHFNETHVGHLIRSYYWRHNELFPHVHKLSANVIDEVSGTLIHAIGDSLTSSVNLSPYSLDDLQNMLQLTHEIEKQRTTQYWVSSAWVLYRLMATFDEQRFLNLHGEKGARLSGDQSIHEATAETLFFKVLSLLLLSAPSTYLRKLQETSVDSLVNKPSWLQLKKKLTEEWKDSALFSTVLLNANVAFLAIQSVDQPSRSNAQRASYISVLTSMGAIIFGLLLTRQHQHIFNMKFLANRGVSVLGFETLALMYSLPYVFLMWGTFSFLAAFSFMCYTSNDILTYISMSAGWVTLSLLLAWCTSTSFETRAYFHPLPVRLWKDFKRKYHGWRGLMSKLADQSSTDVEAVGEPELEHGP</sequence>
<reference evidence="2" key="1">
    <citation type="submission" date="2020-11" db="EMBL/GenBank/DDBJ databases">
        <authorList>
            <consortium name="DOE Joint Genome Institute"/>
            <person name="Ahrendt S."/>
            <person name="Riley R."/>
            <person name="Andreopoulos W."/>
            <person name="Labutti K."/>
            <person name="Pangilinan J."/>
            <person name="Ruiz-Duenas F.J."/>
            <person name="Barrasa J.M."/>
            <person name="Sanchez-Garcia M."/>
            <person name="Camarero S."/>
            <person name="Miyauchi S."/>
            <person name="Serrano A."/>
            <person name="Linde D."/>
            <person name="Babiker R."/>
            <person name="Drula E."/>
            <person name="Ayuso-Fernandez I."/>
            <person name="Pacheco R."/>
            <person name="Padilla G."/>
            <person name="Ferreira P."/>
            <person name="Barriuso J."/>
            <person name="Kellner H."/>
            <person name="Castanera R."/>
            <person name="Alfaro M."/>
            <person name="Ramirez L."/>
            <person name="Pisabarro A.G."/>
            <person name="Kuo A."/>
            <person name="Tritt A."/>
            <person name="Lipzen A."/>
            <person name="He G."/>
            <person name="Yan M."/>
            <person name="Ng V."/>
            <person name="Cullen D."/>
            <person name="Martin F."/>
            <person name="Rosso M.-N."/>
            <person name="Henrissat B."/>
            <person name="Hibbett D."/>
            <person name="Martinez A.T."/>
            <person name="Grigoriev I.V."/>
        </authorList>
    </citation>
    <scope>NUCLEOTIDE SEQUENCE</scope>
    <source>
        <strain evidence="2">CBS 247.69</strain>
    </source>
</reference>
<dbReference type="EMBL" id="MU150235">
    <property type="protein sequence ID" value="KAF9467882.1"/>
    <property type="molecule type" value="Genomic_DNA"/>
</dbReference>
<dbReference type="Proteomes" id="UP000807353">
    <property type="component" value="Unassembled WGS sequence"/>
</dbReference>
<evidence type="ECO:0000313" key="3">
    <source>
        <dbReference type="Proteomes" id="UP000807353"/>
    </source>
</evidence>